<evidence type="ECO:0000313" key="3">
    <source>
        <dbReference type="Proteomes" id="UP000294933"/>
    </source>
</evidence>
<dbReference type="SUPFAM" id="SSF48264">
    <property type="entry name" value="Cytochrome P450"/>
    <property type="match status" value="1"/>
</dbReference>
<name>A0A4Y7PIL3_9AGAM</name>
<organism evidence="2 3">
    <name type="scientific">Rickenella mellea</name>
    <dbReference type="NCBI Taxonomy" id="50990"/>
    <lineage>
        <taxon>Eukaryota</taxon>
        <taxon>Fungi</taxon>
        <taxon>Dikarya</taxon>
        <taxon>Basidiomycota</taxon>
        <taxon>Agaricomycotina</taxon>
        <taxon>Agaricomycetes</taxon>
        <taxon>Hymenochaetales</taxon>
        <taxon>Rickenellaceae</taxon>
        <taxon>Rickenella</taxon>
    </lineage>
</organism>
<dbReference type="GO" id="GO:0004497">
    <property type="term" value="F:monooxygenase activity"/>
    <property type="evidence" value="ECO:0007669"/>
    <property type="project" value="InterPro"/>
</dbReference>
<dbReference type="AlphaFoldDB" id="A0A4Y7PIL3"/>
<keyword evidence="1" id="KW-1133">Transmembrane helix</keyword>
<evidence type="ECO:0000313" key="2">
    <source>
        <dbReference type="EMBL" id="TDL14898.1"/>
    </source>
</evidence>
<keyword evidence="1" id="KW-0812">Transmembrane</keyword>
<dbReference type="EMBL" id="ML170301">
    <property type="protein sequence ID" value="TDL14898.1"/>
    <property type="molecule type" value="Genomic_DNA"/>
</dbReference>
<dbReference type="STRING" id="50990.A0A4Y7PIL3"/>
<accession>A0A4Y7PIL3</accession>
<evidence type="ECO:0008006" key="4">
    <source>
        <dbReference type="Google" id="ProtNLM"/>
    </source>
</evidence>
<reference evidence="2 3" key="1">
    <citation type="submission" date="2018-06" db="EMBL/GenBank/DDBJ databases">
        <title>A transcriptomic atlas of mushroom development highlights an independent origin of complex multicellularity.</title>
        <authorList>
            <consortium name="DOE Joint Genome Institute"/>
            <person name="Krizsan K."/>
            <person name="Almasi E."/>
            <person name="Merenyi Z."/>
            <person name="Sahu N."/>
            <person name="Viragh M."/>
            <person name="Koszo T."/>
            <person name="Mondo S."/>
            <person name="Kiss B."/>
            <person name="Balint B."/>
            <person name="Kues U."/>
            <person name="Barry K."/>
            <person name="Hegedus J.C."/>
            <person name="Henrissat B."/>
            <person name="Johnson J."/>
            <person name="Lipzen A."/>
            <person name="Ohm R."/>
            <person name="Nagy I."/>
            <person name="Pangilinan J."/>
            <person name="Yan J."/>
            <person name="Xiong Y."/>
            <person name="Grigoriev I.V."/>
            <person name="Hibbett D.S."/>
            <person name="Nagy L.G."/>
        </authorList>
    </citation>
    <scope>NUCLEOTIDE SEQUENCE [LARGE SCALE GENOMIC DNA]</scope>
    <source>
        <strain evidence="2 3">SZMC22713</strain>
    </source>
</reference>
<proteinExistence type="predicted"/>
<dbReference type="OrthoDB" id="10487481at2759"/>
<evidence type="ECO:0000256" key="1">
    <source>
        <dbReference type="SAM" id="Phobius"/>
    </source>
</evidence>
<dbReference type="InterPro" id="IPR036396">
    <property type="entry name" value="Cyt_P450_sf"/>
</dbReference>
<dbReference type="Proteomes" id="UP000294933">
    <property type="component" value="Unassembled WGS sequence"/>
</dbReference>
<dbReference type="Gene3D" id="1.10.630.10">
    <property type="entry name" value="Cytochrome P450"/>
    <property type="match status" value="1"/>
</dbReference>
<dbReference type="GO" id="GO:0005506">
    <property type="term" value="F:iron ion binding"/>
    <property type="evidence" value="ECO:0007669"/>
    <property type="project" value="InterPro"/>
</dbReference>
<protein>
    <recommendedName>
        <fullName evidence="4">Cytochrome P450</fullName>
    </recommendedName>
</protein>
<keyword evidence="3" id="KW-1185">Reference proteome</keyword>
<dbReference type="GO" id="GO:0016705">
    <property type="term" value="F:oxidoreductase activity, acting on paired donors, with incorporation or reduction of molecular oxygen"/>
    <property type="evidence" value="ECO:0007669"/>
    <property type="project" value="InterPro"/>
</dbReference>
<keyword evidence="1" id="KW-0472">Membrane</keyword>
<dbReference type="VEuPathDB" id="FungiDB:BD410DRAFT_809367"/>
<gene>
    <name evidence="2" type="ORF">BD410DRAFT_809367</name>
</gene>
<feature type="transmembrane region" description="Helical" evidence="1">
    <location>
        <begin position="82"/>
        <end position="103"/>
    </location>
</feature>
<dbReference type="GO" id="GO:0020037">
    <property type="term" value="F:heme binding"/>
    <property type="evidence" value="ECO:0007669"/>
    <property type="project" value="InterPro"/>
</dbReference>
<sequence length="191" mass="21569">MTTLDYWDDCTNSWIAKCTGSPLVPPIRSKTKFIRADQRVNFHRIVKIRNLKASRKLIPPMSEQGSPMISEALSKEMSKHHVWGDIGCTIFGAIAILLLATFVRRKGRVQVAIGNIPGPQSRALTGNYPLLHDADKGWEFFEELSTNYGSVCRITTPIGCNDLLYVADPLALNYMVRRDEHLFDDPPEIHM</sequence>